<accession>A0A6G0VV76</accession>
<dbReference type="InterPro" id="IPR049512">
    <property type="entry name" value="DJR-like_dom"/>
</dbReference>
<dbReference type="Proteomes" id="UP000478052">
    <property type="component" value="Unassembled WGS sequence"/>
</dbReference>
<dbReference type="AlphaFoldDB" id="A0A6G0VV76"/>
<proteinExistence type="predicted"/>
<dbReference type="OrthoDB" id="6746907at2759"/>
<feature type="non-terminal residue" evidence="2">
    <location>
        <position position="44"/>
    </location>
</feature>
<comment type="caution">
    <text evidence="2">The sequence shown here is derived from an EMBL/GenBank/DDBJ whole genome shotgun (WGS) entry which is preliminary data.</text>
</comment>
<sequence length="44" mass="4895">MKYEINSTEVQRVKKPGITSAMKGYCSYSPADANILQNAAWDIT</sequence>
<dbReference type="EMBL" id="VUJU01011452">
    <property type="protein sequence ID" value="KAF0710987.1"/>
    <property type="molecule type" value="Genomic_DNA"/>
</dbReference>
<protein>
    <recommendedName>
        <fullName evidence="1">Double jelly roll-like domain-containing protein</fullName>
    </recommendedName>
</protein>
<reference evidence="2 3" key="1">
    <citation type="submission" date="2019-08" db="EMBL/GenBank/DDBJ databases">
        <title>Whole genome of Aphis craccivora.</title>
        <authorList>
            <person name="Voronova N.V."/>
            <person name="Shulinski R.S."/>
            <person name="Bandarenka Y.V."/>
            <person name="Zhorov D.G."/>
            <person name="Warner D."/>
        </authorList>
    </citation>
    <scope>NUCLEOTIDE SEQUENCE [LARGE SCALE GENOMIC DNA]</scope>
    <source>
        <strain evidence="2">180601</strain>
        <tissue evidence="2">Whole Body</tissue>
    </source>
</reference>
<name>A0A6G0VV76_APHCR</name>
<evidence type="ECO:0000313" key="3">
    <source>
        <dbReference type="Proteomes" id="UP000478052"/>
    </source>
</evidence>
<keyword evidence="3" id="KW-1185">Reference proteome</keyword>
<evidence type="ECO:0000313" key="2">
    <source>
        <dbReference type="EMBL" id="KAF0710987.1"/>
    </source>
</evidence>
<dbReference type="Pfam" id="PF21738">
    <property type="entry name" value="DJR-like_dom"/>
    <property type="match status" value="1"/>
</dbReference>
<gene>
    <name evidence="2" type="ORF">FWK35_00024584</name>
</gene>
<evidence type="ECO:0000259" key="1">
    <source>
        <dbReference type="Pfam" id="PF21738"/>
    </source>
</evidence>
<feature type="domain" description="Double jelly roll-like" evidence="1">
    <location>
        <begin position="1"/>
        <end position="43"/>
    </location>
</feature>
<organism evidence="2 3">
    <name type="scientific">Aphis craccivora</name>
    <name type="common">Cowpea aphid</name>
    <dbReference type="NCBI Taxonomy" id="307492"/>
    <lineage>
        <taxon>Eukaryota</taxon>
        <taxon>Metazoa</taxon>
        <taxon>Ecdysozoa</taxon>
        <taxon>Arthropoda</taxon>
        <taxon>Hexapoda</taxon>
        <taxon>Insecta</taxon>
        <taxon>Pterygota</taxon>
        <taxon>Neoptera</taxon>
        <taxon>Paraneoptera</taxon>
        <taxon>Hemiptera</taxon>
        <taxon>Sternorrhyncha</taxon>
        <taxon>Aphidomorpha</taxon>
        <taxon>Aphidoidea</taxon>
        <taxon>Aphididae</taxon>
        <taxon>Aphidini</taxon>
        <taxon>Aphis</taxon>
        <taxon>Aphis</taxon>
    </lineage>
</organism>